<accession>A0A921U2F0</accession>
<dbReference type="Proteomes" id="UP000807115">
    <property type="component" value="Chromosome 10"/>
</dbReference>
<feature type="region of interest" description="Disordered" evidence="1">
    <location>
        <begin position="1"/>
        <end position="61"/>
    </location>
</feature>
<feature type="compositionally biased region" description="Low complexity" evidence="1">
    <location>
        <begin position="8"/>
        <end position="26"/>
    </location>
</feature>
<sequence length="188" mass="20504">MGEVNLNSSQPTPRSSSPNRSIPRWPLQGRGPAANPAIRSASPRPGPGQSARSPSQRLDCARHARVSSTWLPCPLLSPVRPALQKPEKLPSPRKKLLPLTRSPPSPSVSVRRRRSRKPPASPGLLAAARYFGGFAPRRDWNRPGCAVRITKPERSSVALWRLDSPVAALQDTKLPSQLNDTLHIGGHR</sequence>
<evidence type="ECO:0000313" key="2">
    <source>
        <dbReference type="EMBL" id="KAG0515638.1"/>
    </source>
</evidence>
<protein>
    <submittedName>
        <fullName evidence="2">Uncharacterized protein</fullName>
    </submittedName>
</protein>
<feature type="region of interest" description="Disordered" evidence="1">
    <location>
        <begin position="82"/>
        <end position="123"/>
    </location>
</feature>
<gene>
    <name evidence="2" type="ORF">BDA96_10G295800</name>
</gene>
<name>A0A921U2F0_SORBI</name>
<dbReference type="AlphaFoldDB" id="A0A921U2F0"/>
<reference evidence="2" key="1">
    <citation type="journal article" date="2019" name="BMC Genomics">
        <title>A new reference genome for Sorghum bicolor reveals high levels of sequence similarity between sweet and grain genotypes: implications for the genetics of sugar metabolism.</title>
        <authorList>
            <person name="Cooper E.A."/>
            <person name="Brenton Z.W."/>
            <person name="Flinn B.S."/>
            <person name="Jenkins J."/>
            <person name="Shu S."/>
            <person name="Flowers D."/>
            <person name="Luo F."/>
            <person name="Wang Y."/>
            <person name="Xia P."/>
            <person name="Barry K."/>
            <person name="Daum C."/>
            <person name="Lipzen A."/>
            <person name="Yoshinaga Y."/>
            <person name="Schmutz J."/>
            <person name="Saski C."/>
            <person name="Vermerris W."/>
            <person name="Kresovich S."/>
        </authorList>
    </citation>
    <scope>NUCLEOTIDE SEQUENCE</scope>
</reference>
<reference evidence="2" key="2">
    <citation type="submission" date="2020-10" db="EMBL/GenBank/DDBJ databases">
        <authorList>
            <person name="Cooper E.A."/>
            <person name="Brenton Z.W."/>
            <person name="Flinn B.S."/>
            <person name="Jenkins J."/>
            <person name="Shu S."/>
            <person name="Flowers D."/>
            <person name="Luo F."/>
            <person name="Wang Y."/>
            <person name="Xia P."/>
            <person name="Barry K."/>
            <person name="Daum C."/>
            <person name="Lipzen A."/>
            <person name="Yoshinaga Y."/>
            <person name="Schmutz J."/>
            <person name="Saski C."/>
            <person name="Vermerris W."/>
            <person name="Kresovich S."/>
        </authorList>
    </citation>
    <scope>NUCLEOTIDE SEQUENCE</scope>
</reference>
<dbReference type="EMBL" id="CM027689">
    <property type="protein sequence ID" value="KAG0515638.1"/>
    <property type="molecule type" value="Genomic_DNA"/>
</dbReference>
<evidence type="ECO:0000256" key="1">
    <source>
        <dbReference type="SAM" id="MobiDB-lite"/>
    </source>
</evidence>
<organism evidence="2 3">
    <name type="scientific">Sorghum bicolor</name>
    <name type="common">Sorghum</name>
    <name type="synonym">Sorghum vulgare</name>
    <dbReference type="NCBI Taxonomy" id="4558"/>
    <lineage>
        <taxon>Eukaryota</taxon>
        <taxon>Viridiplantae</taxon>
        <taxon>Streptophyta</taxon>
        <taxon>Embryophyta</taxon>
        <taxon>Tracheophyta</taxon>
        <taxon>Spermatophyta</taxon>
        <taxon>Magnoliopsida</taxon>
        <taxon>Liliopsida</taxon>
        <taxon>Poales</taxon>
        <taxon>Poaceae</taxon>
        <taxon>PACMAD clade</taxon>
        <taxon>Panicoideae</taxon>
        <taxon>Andropogonodae</taxon>
        <taxon>Andropogoneae</taxon>
        <taxon>Sorghinae</taxon>
        <taxon>Sorghum</taxon>
    </lineage>
</organism>
<comment type="caution">
    <text evidence="2">The sequence shown here is derived from an EMBL/GenBank/DDBJ whole genome shotgun (WGS) entry which is preliminary data.</text>
</comment>
<evidence type="ECO:0000313" key="3">
    <source>
        <dbReference type="Proteomes" id="UP000807115"/>
    </source>
</evidence>
<proteinExistence type="predicted"/>